<sequence length="37" mass="4278">MLGSVCDSTRSRRRHETMVKRCARNRFDSCDQAPYSG</sequence>
<protein>
    <submittedName>
        <fullName evidence="1">Uncharacterized protein</fullName>
    </submittedName>
</protein>
<accession>A0A6H0D9W5</accession>
<reference evidence="1 2" key="1">
    <citation type="submission" date="2020-03" db="EMBL/GenBank/DDBJ databases">
        <title>Complete genome sequence of Pantoea agglomerans bacteriophage vB_PagM_SSEM1.</title>
        <authorList>
            <person name="Truncaite L."/>
            <person name="Alijosius L."/>
            <person name="Petrauskaite E."/>
            <person name="Simoliunas E."/>
        </authorList>
    </citation>
    <scope>NUCLEOTIDE SEQUENCE [LARGE SCALE GENOMIC DNA]</scope>
</reference>
<evidence type="ECO:0000313" key="1">
    <source>
        <dbReference type="EMBL" id="QIS79380.1"/>
    </source>
</evidence>
<dbReference type="Proteomes" id="UP000502959">
    <property type="component" value="Segment"/>
</dbReference>
<gene>
    <name evidence="1" type="ORF">SSEM1_gp47</name>
</gene>
<dbReference type="EMBL" id="MT230534">
    <property type="protein sequence ID" value="QIS79380.1"/>
    <property type="molecule type" value="Genomic_DNA"/>
</dbReference>
<keyword evidence="2" id="KW-1185">Reference proteome</keyword>
<proteinExistence type="predicted"/>
<organism evidence="1 2">
    <name type="scientific">Pantoea phage vB_PagM_SSEM1</name>
    <dbReference type="NCBI Taxonomy" id="2721760"/>
    <lineage>
        <taxon>Viruses</taxon>
        <taxon>Duplodnaviria</taxon>
        <taxon>Heunggongvirae</taxon>
        <taxon>Uroviricota</taxon>
        <taxon>Caudoviricetes</taxon>
        <taxon>Chaseviridae</taxon>
        <taxon>Cleopatravirinae</taxon>
        <taxon>Loessnervirus</taxon>
        <taxon>Loessnervirus SSEM1</taxon>
    </lineage>
</organism>
<name>A0A6H0D9W5_9CAUD</name>
<evidence type="ECO:0000313" key="2">
    <source>
        <dbReference type="Proteomes" id="UP000502959"/>
    </source>
</evidence>